<evidence type="ECO:0000256" key="6">
    <source>
        <dbReference type="ARBA" id="ARBA00012102"/>
    </source>
</evidence>
<dbReference type="RefSeq" id="WP_074929645.1">
    <property type="nucleotide sequence ID" value="NZ_FORI01000001.1"/>
</dbReference>
<dbReference type="Gene3D" id="3.30.420.40">
    <property type="match status" value="2"/>
</dbReference>
<organism evidence="17 18">
    <name type="scientific">Treponema bryantii</name>
    <dbReference type="NCBI Taxonomy" id="163"/>
    <lineage>
        <taxon>Bacteria</taxon>
        <taxon>Pseudomonadati</taxon>
        <taxon>Spirochaetota</taxon>
        <taxon>Spirochaetia</taxon>
        <taxon>Spirochaetales</taxon>
        <taxon>Treponemataceae</taxon>
        <taxon>Treponema</taxon>
    </lineage>
</organism>
<dbReference type="UniPathway" id="UPA00241">
    <property type="reaction ID" value="UER00352"/>
</dbReference>
<evidence type="ECO:0000256" key="8">
    <source>
        <dbReference type="ARBA" id="ARBA00022679"/>
    </source>
</evidence>
<protein>
    <recommendedName>
        <fullName evidence="15 16">Type III pantothenate kinase</fullName>
        <ecNumber evidence="6 16">2.7.1.33</ecNumber>
    </recommendedName>
    <alternativeName>
        <fullName evidence="16">PanK-III</fullName>
    </alternativeName>
    <alternativeName>
        <fullName evidence="16">Pantothenic acid kinase</fullName>
    </alternativeName>
</protein>
<dbReference type="SUPFAM" id="SSF53067">
    <property type="entry name" value="Actin-like ATPase domain"/>
    <property type="match status" value="2"/>
</dbReference>
<comment type="pathway">
    <text evidence="4 16">Cofactor biosynthesis; coenzyme A biosynthesis; CoA from (R)-pantothenate: step 1/5.</text>
</comment>
<dbReference type="GO" id="GO:0015937">
    <property type="term" value="P:coenzyme A biosynthetic process"/>
    <property type="evidence" value="ECO:0007669"/>
    <property type="project" value="UniProtKB-UniRule"/>
</dbReference>
<keyword evidence="18" id="KW-1185">Reference proteome</keyword>
<comment type="catalytic activity">
    <reaction evidence="1 16">
        <text>(R)-pantothenate + ATP = (R)-4'-phosphopantothenate + ADP + H(+)</text>
        <dbReference type="Rhea" id="RHEA:16373"/>
        <dbReference type="ChEBI" id="CHEBI:10986"/>
        <dbReference type="ChEBI" id="CHEBI:15378"/>
        <dbReference type="ChEBI" id="CHEBI:29032"/>
        <dbReference type="ChEBI" id="CHEBI:30616"/>
        <dbReference type="ChEBI" id="CHEBI:456216"/>
        <dbReference type="EC" id="2.7.1.33"/>
    </reaction>
</comment>
<comment type="cofactor">
    <cofactor evidence="2">
        <name>K(+)</name>
        <dbReference type="ChEBI" id="CHEBI:29103"/>
    </cofactor>
</comment>
<dbReference type="CDD" id="cd24015">
    <property type="entry name" value="ASKHA_NBD_PanK-III"/>
    <property type="match status" value="1"/>
</dbReference>
<reference evidence="18" key="1">
    <citation type="submission" date="2016-10" db="EMBL/GenBank/DDBJ databases">
        <authorList>
            <person name="Varghese N."/>
            <person name="Submissions S."/>
        </authorList>
    </citation>
    <scope>NUCLEOTIDE SEQUENCE [LARGE SCALE GENOMIC DNA]</scope>
    <source>
        <strain evidence="18">XBD1002</strain>
    </source>
</reference>
<comment type="cofactor">
    <cofactor evidence="16">
        <name>NH4(+)</name>
        <dbReference type="ChEBI" id="CHEBI:28938"/>
    </cofactor>
    <cofactor evidence="16">
        <name>K(+)</name>
        <dbReference type="ChEBI" id="CHEBI:29103"/>
    </cofactor>
    <text evidence="16">A monovalent cation. Ammonium or potassium.</text>
</comment>
<evidence type="ECO:0000313" key="18">
    <source>
        <dbReference type="Proteomes" id="UP000182737"/>
    </source>
</evidence>
<feature type="binding site" evidence="16">
    <location>
        <begin position="107"/>
        <end position="110"/>
    </location>
    <ligand>
        <name>substrate</name>
    </ligand>
</feature>
<evidence type="ECO:0000313" key="17">
    <source>
        <dbReference type="EMBL" id="SFI39238.1"/>
    </source>
</evidence>
<keyword evidence="12 16" id="KW-0630">Potassium</keyword>
<comment type="function">
    <text evidence="16">Catalyzes the phosphorylation of pantothenate (Pan), the first step in CoA biosynthesis.</text>
</comment>
<evidence type="ECO:0000256" key="14">
    <source>
        <dbReference type="ARBA" id="ARBA00038036"/>
    </source>
</evidence>
<name>A0A1I3HTY9_9SPIR</name>
<dbReference type="InterPro" id="IPR043129">
    <property type="entry name" value="ATPase_NBD"/>
</dbReference>
<dbReference type="EC" id="2.7.1.33" evidence="6 16"/>
<feature type="binding site" evidence="16">
    <location>
        <begin position="6"/>
        <end position="13"/>
    </location>
    <ligand>
        <name>ATP</name>
        <dbReference type="ChEBI" id="CHEBI:30616"/>
    </ligand>
</feature>
<dbReference type="Proteomes" id="UP000182737">
    <property type="component" value="Unassembled WGS sequence"/>
</dbReference>
<keyword evidence="11 16" id="KW-0067">ATP-binding</keyword>
<evidence type="ECO:0000256" key="9">
    <source>
        <dbReference type="ARBA" id="ARBA00022741"/>
    </source>
</evidence>
<dbReference type="GO" id="GO:0004594">
    <property type="term" value="F:pantothenate kinase activity"/>
    <property type="evidence" value="ECO:0007669"/>
    <property type="project" value="UniProtKB-UniRule"/>
</dbReference>
<dbReference type="NCBIfam" id="TIGR00671">
    <property type="entry name" value="baf"/>
    <property type="match status" value="1"/>
</dbReference>
<feature type="active site" description="Proton acceptor" evidence="16">
    <location>
        <position position="109"/>
    </location>
</feature>
<dbReference type="GO" id="GO:0005737">
    <property type="term" value="C:cytoplasm"/>
    <property type="evidence" value="ECO:0007669"/>
    <property type="project" value="UniProtKB-SubCell"/>
</dbReference>
<feature type="binding site" evidence="16">
    <location>
        <position position="130"/>
    </location>
    <ligand>
        <name>K(+)</name>
        <dbReference type="ChEBI" id="CHEBI:29103"/>
    </ligand>
</feature>
<evidence type="ECO:0000256" key="3">
    <source>
        <dbReference type="ARBA" id="ARBA00004496"/>
    </source>
</evidence>
<evidence type="ECO:0000256" key="13">
    <source>
        <dbReference type="ARBA" id="ARBA00022993"/>
    </source>
</evidence>
<feature type="binding site" evidence="16">
    <location>
        <position position="100"/>
    </location>
    <ligand>
        <name>substrate</name>
    </ligand>
</feature>
<dbReference type="NCBIfam" id="NF009855">
    <property type="entry name" value="PRK13321.1"/>
    <property type="match status" value="1"/>
</dbReference>
<feature type="binding site" evidence="16">
    <location>
        <position position="185"/>
    </location>
    <ligand>
        <name>substrate</name>
    </ligand>
</feature>
<gene>
    <name evidence="16" type="primary">coaX</name>
    <name evidence="17" type="ORF">SAMN04487775_10180</name>
</gene>
<evidence type="ECO:0000256" key="12">
    <source>
        <dbReference type="ARBA" id="ARBA00022958"/>
    </source>
</evidence>
<keyword evidence="13 16" id="KW-0173">Coenzyme A biosynthesis</keyword>
<proteinExistence type="inferred from homology"/>
<comment type="subunit">
    <text evidence="5 16">Homodimer.</text>
</comment>
<dbReference type="PANTHER" id="PTHR34265:SF1">
    <property type="entry name" value="TYPE III PANTOTHENATE KINASE"/>
    <property type="match status" value="1"/>
</dbReference>
<sequence>MILTIDVGNTSTACGLFEDDECVLRFRRATDINSSSDEIGIFLRSALRENGYDWQKIQKIGCCSVVPAVNHSLSRACVKYLGHEPLFIQAGIKTGLKLRYSNPKEIGADLIAAAMGAVAEYPDKNLIIIDMGTAITAELVSKNKEFLGGIIMPGLKISVDALAGGTANLTSVEIMKPEHVYGSSTTEAIQAGLYYGTAGAVKEFCYLFKKNVFHGEDTVIIGTGGFARSFEDYKLFDEIIPGLVLAGVKKALELN</sequence>
<dbReference type="InterPro" id="IPR004619">
    <property type="entry name" value="Type_III_PanK"/>
</dbReference>
<keyword evidence="10 16" id="KW-0418">Kinase</keyword>
<accession>A0A1I3HTY9</accession>
<evidence type="ECO:0000256" key="4">
    <source>
        <dbReference type="ARBA" id="ARBA00005225"/>
    </source>
</evidence>
<comment type="subcellular location">
    <subcellularLocation>
        <location evidence="3 16">Cytoplasm</location>
    </subcellularLocation>
</comment>
<dbReference type="OrthoDB" id="9804707at2"/>
<evidence type="ECO:0000256" key="1">
    <source>
        <dbReference type="ARBA" id="ARBA00001206"/>
    </source>
</evidence>
<keyword evidence="7 16" id="KW-0963">Cytoplasm</keyword>
<dbReference type="AlphaFoldDB" id="A0A1I3HTY9"/>
<dbReference type="Pfam" id="PF03309">
    <property type="entry name" value="Pan_kinase"/>
    <property type="match status" value="1"/>
</dbReference>
<evidence type="ECO:0000256" key="10">
    <source>
        <dbReference type="ARBA" id="ARBA00022777"/>
    </source>
</evidence>
<feature type="binding site" evidence="16">
    <location>
        <position position="133"/>
    </location>
    <ligand>
        <name>ATP</name>
        <dbReference type="ChEBI" id="CHEBI:30616"/>
    </ligand>
</feature>
<dbReference type="GO" id="GO:0005524">
    <property type="term" value="F:ATP binding"/>
    <property type="evidence" value="ECO:0007669"/>
    <property type="project" value="UniProtKB-UniRule"/>
</dbReference>
<dbReference type="EMBL" id="FORI01000001">
    <property type="protein sequence ID" value="SFI39238.1"/>
    <property type="molecule type" value="Genomic_DNA"/>
</dbReference>
<evidence type="ECO:0000256" key="11">
    <source>
        <dbReference type="ARBA" id="ARBA00022840"/>
    </source>
</evidence>
<evidence type="ECO:0000256" key="5">
    <source>
        <dbReference type="ARBA" id="ARBA00011738"/>
    </source>
</evidence>
<evidence type="ECO:0000256" key="16">
    <source>
        <dbReference type="HAMAP-Rule" id="MF_01274"/>
    </source>
</evidence>
<evidence type="ECO:0000256" key="2">
    <source>
        <dbReference type="ARBA" id="ARBA00001958"/>
    </source>
</evidence>
<keyword evidence="16" id="KW-0479">Metal-binding</keyword>
<dbReference type="HAMAP" id="MF_01274">
    <property type="entry name" value="Pantothen_kinase_3"/>
    <property type="match status" value="1"/>
</dbReference>
<keyword evidence="9 16" id="KW-0547">Nucleotide-binding</keyword>
<dbReference type="GO" id="GO:0046872">
    <property type="term" value="F:metal ion binding"/>
    <property type="evidence" value="ECO:0007669"/>
    <property type="project" value="UniProtKB-KW"/>
</dbReference>
<comment type="similarity">
    <text evidence="14 16">Belongs to the type III pantothenate kinase family.</text>
</comment>
<evidence type="ECO:0000256" key="15">
    <source>
        <dbReference type="ARBA" id="ARBA00040883"/>
    </source>
</evidence>
<keyword evidence="8 16" id="KW-0808">Transferase</keyword>
<dbReference type="PANTHER" id="PTHR34265">
    <property type="entry name" value="TYPE III PANTOTHENATE KINASE"/>
    <property type="match status" value="1"/>
</dbReference>
<evidence type="ECO:0000256" key="7">
    <source>
        <dbReference type="ARBA" id="ARBA00022490"/>
    </source>
</evidence>